<evidence type="ECO:0000259" key="2">
    <source>
        <dbReference type="Pfam" id="PF19259"/>
    </source>
</evidence>
<dbReference type="InterPro" id="IPR045358">
    <property type="entry name" value="Ty3_capsid"/>
</dbReference>
<feature type="region of interest" description="Disordered" evidence="1">
    <location>
        <begin position="372"/>
        <end position="432"/>
    </location>
</feature>
<dbReference type="GO" id="GO:0008177">
    <property type="term" value="F:succinate dehydrogenase (quinone) activity"/>
    <property type="evidence" value="ECO:0007669"/>
    <property type="project" value="UniProtKB-EC"/>
</dbReference>
<keyword evidence="3" id="KW-0560">Oxidoreductase</keyword>
<feature type="region of interest" description="Disordered" evidence="1">
    <location>
        <begin position="96"/>
        <end position="189"/>
    </location>
</feature>
<evidence type="ECO:0000313" key="3">
    <source>
        <dbReference type="EMBL" id="PRQ39556.1"/>
    </source>
</evidence>
<dbReference type="Gramene" id="PRQ39556">
    <property type="protein sequence ID" value="PRQ39556"/>
    <property type="gene ID" value="RchiOBHm_Chr4g0426521"/>
</dbReference>
<feature type="compositionally biased region" description="Low complexity" evidence="1">
    <location>
        <begin position="10"/>
        <end position="19"/>
    </location>
</feature>
<evidence type="ECO:0000256" key="1">
    <source>
        <dbReference type="SAM" id="MobiDB-lite"/>
    </source>
</evidence>
<dbReference type="EMBL" id="PDCK01000042">
    <property type="protein sequence ID" value="PRQ39556.1"/>
    <property type="molecule type" value="Genomic_DNA"/>
</dbReference>
<reference evidence="3 4" key="1">
    <citation type="journal article" date="2018" name="Nat. Genet.">
        <title>The Rosa genome provides new insights in the design of modern roses.</title>
        <authorList>
            <person name="Bendahmane M."/>
        </authorList>
    </citation>
    <scope>NUCLEOTIDE SEQUENCE [LARGE SCALE GENOMIC DNA]</scope>
    <source>
        <strain evidence="4">cv. Old Blush</strain>
    </source>
</reference>
<feature type="compositionally biased region" description="Polar residues" evidence="1">
    <location>
        <begin position="133"/>
        <end position="148"/>
    </location>
</feature>
<proteinExistence type="predicted"/>
<feature type="compositionally biased region" description="Low complexity" evidence="1">
    <location>
        <begin position="100"/>
        <end position="115"/>
    </location>
</feature>
<evidence type="ECO:0000313" key="4">
    <source>
        <dbReference type="Proteomes" id="UP000238479"/>
    </source>
</evidence>
<feature type="region of interest" description="Disordered" evidence="1">
    <location>
        <begin position="1"/>
        <end position="43"/>
    </location>
</feature>
<dbReference type="AlphaFoldDB" id="A0A2P6QZH9"/>
<dbReference type="Proteomes" id="UP000238479">
    <property type="component" value="Chromosome 4"/>
</dbReference>
<feature type="region of interest" description="Disordered" evidence="1">
    <location>
        <begin position="463"/>
        <end position="482"/>
    </location>
</feature>
<feature type="compositionally biased region" description="Pro residues" evidence="1">
    <location>
        <begin position="116"/>
        <end position="127"/>
    </location>
</feature>
<gene>
    <name evidence="3" type="ORF">RchiOBHm_Chr4g0426521</name>
</gene>
<feature type="compositionally biased region" description="Polar residues" evidence="1">
    <location>
        <begin position="372"/>
        <end position="388"/>
    </location>
</feature>
<dbReference type="Pfam" id="PF19259">
    <property type="entry name" value="Ty3_capsid"/>
    <property type="match status" value="1"/>
</dbReference>
<name>A0A2P6QZH9_ROSCH</name>
<dbReference type="EC" id="1.3.5.1" evidence="3"/>
<feature type="domain" description="Ty3 transposon capsid-like protein" evidence="2">
    <location>
        <begin position="239"/>
        <end position="363"/>
    </location>
</feature>
<keyword evidence="4" id="KW-1185">Reference proteome</keyword>
<feature type="compositionally biased region" description="Polar residues" evidence="1">
    <location>
        <begin position="177"/>
        <end position="189"/>
    </location>
</feature>
<organism evidence="3 4">
    <name type="scientific">Rosa chinensis</name>
    <name type="common">China rose</name>
    <dbReference type="NCBI Taxonomy" id="74649"/>
    <lineage>
        <taxon>Eukaryota</taxon>
        <taxon>Viridiplantae</taxon>
        <taxon>Streptophyta</taxon>
        <taxon>Embryophyta</taxon>
        <taxon>Tracheophyta</taxon>
        <taxon>Spermatophyta</taxon>
        <taxon>Magnoliopsida</taxon>
        <taxon>eudicotyledons</taxon>
        <taxon>Gunneridae</taxon>
        <taxon>Pentapetalae</taxon>
        <taxon>rosids</taxon>
        <taxon>fabids</taxon>
        <taxon>Rosales</taxon>
        <taxon>Rosaceae</taxon>
        <taxon>Rosoideae</taxon>
        <taxon>Rosoideae incertae sedis</taxon>
        <taxon>Rosa</taxon>
    </lineage>
</organism>
<accession>A0A2P6QZH9</accession>
<protein>
    <submittedName>
        <fullName evidence="3">Putative succinate dehydrogenase (Quinone)</fullName>
        <ecNumber evidence="3">1.3.5.1</ecNumber>
    </submittedName>
</protein>
<dbReference type="OMA" id="ARCCEAK"/>
<comment type="caution">
    <text evidence="3">The sequence shown here is derived from an EMBL/GenBank/DDBJ whole genome shotgun (WGS) entry which is preliminary data.</text>
</comment>
<sequence>MARTVQAPAPSSTPVTSALVPPPPPPPITHLASSSYQPTDAAEPLQRAEFHNSLAILQEEFHQAIDAVNNNHTSFQNHITARLAALQSTMMQVLTGQHQPLSSASPSTPTSTPSFSPLPPPRTPAHIPPITFGSISTPITSYQGLNSPTPFPALTSPIPTRPESYPHTHQPLPSAPPQYSTISSIPQPQFTTTNNAYHTQAHHTLQYEPQFFRPPKVDLPRFTGDDAAGWITMVERYLRTQRIPQSEKVAIAASHFGPDACFWMNSFEQRHPLITWEQFVPAFLAHFGAGANHDFKIALSHLQQTSTVELFITAFTKLSCRAPDWNDDHLLPMFLGGLKPAIRNDVKTFNPLTLTEAQRLARCCEAKLSEFQSTSDLPPNPPYSTTSPLPYRANHTLSSPATTQPPNPPQVQLTKTPTHRNPRILSTSEQRERRAKGLCFNCDEQYTPTHSCKQPFLAILEAPTATPSDESSDTLDFPAFGA</sequence>